<comment type="caution">
    <text evidence="2">The sequence shown here is derived from an EMBL/GenBank/DDBJ whole genome shotgun (WGS) entry which is preliminary data.</text>
</comment>
<sequence length="204" mass="23568">MTVQRFTEKKRSRIIQEYKNPKSDKVDSSAENHSKQEQITHQKKLHKAPFLENNPRIDNLDQKIDLMRKYGERLAKEDEDKGKTAKKLAYKLKEKVDIFVQNAAETDPQSGEINRFKLEFIDLLHSKDKSMDTYKKAWKPIVDDILAALSGIGLVALTIKSGSNAVHSIRNNKPFTFNDSCFFARTRREEQVQEIESALSFIKP</sequence>
<dbReference type="Proteomes" id="UP000054997">
    <property type="component" value="Unassembled WGS sequence"/>
</dbReference>
<accession>A0A0W0VQY6</accession>
<keyword evidence="3" id="KW-1185">Reference proteome</keyword>
<proteinExistence type="predicted"/>
<feature type="compositionally biased region" description="Basic and acidic residues" evidence="1">
    <location>
        <begin position="1"/>
        <end position="40"/>
    </location>
</feature>
<evidence type="ECO:0000313" key="3">
    <source>
        <dbReference type="Proteomes" id="UP000054997"/>
    </source>
</evidence>
<dbReference type="STRING" id="45068.Llon_0454"/>
<protein>
    <submittedName>
        <fullName evidence="2">Ankyrin repeat protein</fullName>
    </submittedName>
</protein>
<feature type="region of interest" description="Disordered" evidence="1">
    <location>
        <begin position="1"/>
        <end position="50"/>
    </location>
</feature>
<evidence type="ECO:0000313" key="2">
    <source>
        <dbReference type="EMBL" id="KTD22580.1"/>
    </source>
</evidence>
<dbReference type="EMBL" id="LNYK01000007">
    <property type="protein sequence ID" value="KTD22580.1"/>
    <property type="molecule type" value="Genomic_DNA"/>
</dbReference>
<reference evidence="2 3" key="1">
    <citation type="submission" date="2015-11" db="EMBL/GenBank/DDBJ databases">
        <title>Genomic analysis of 38 Legionella species identifies large and diverse effector repertoires.</title>
        <authorList>
            <person name="Burstein D."/>
            <person name="Amaro F."/>
            <person name="Zusman T."/>
            <person name="Lifshitz Z."/>
            <person name="Cohen O."/>
            <person name="Gilbert J.A."/>
            <person name="Pupko T."/>
            <person name="Shuman H.A."/>
            <person name="Segal G."/>
        </authorList>
    </citation>
    <scope>NUCLEOTIDE SEQUENCE [LARGE SCALE GENOMIC DNA]</scope>
    <source>
        <strain evidence="2 3">ATCC 49505</strain>
    </source>
</reference>
<dbReference type="RefSeq" id="WP_058528472.1">
    <property type="nucleotide sequence ID" value="NZ_CAAAHZ010000001.1"/>
</dbReference>
<name>A0A0W0VQY6_9GAMM</name>
<dbReference type="PATRIC" id="fig|45068.5.peg.489"/>
<organism evidence="2 3">
    <name type="scientific">Legionella londiniensis</name>
    <dbReference type="NCBI Taxonomy" id="45068"/>
    <lineage>
        <taxon>Bacteria</taxon>
        <taxon>Pseudomonadati</taxon>
        <taxon>Pseudomonadota</taxon>
        <taxon>Gammaproteobacteria</taxon>
        <taxon>Legionellales</taxon>
        <taxon>Legionellaceae</taxon>
        <taxon>Legionella</taxon>
    </lineage>
</organism>
<evidence type="ECO:0000256" key="1">
    <source>
        <dbReference type="SAM" id="MobiDB-lite"/>
    </source>
</evidence>
<dbReference type="AlphaFoldDB" id="A0A0W0VQY6"/>
<dbReference type="OrthoDB" id="5654450at2"/>
<gene>
    <name evidence="2" type="ORF">Llon_0454</name>
</gene>